<feature type="domain" description="Peptidase S9 prolyl oligopeptidase catalytic" evidence="6">
    <location>
        <begin position="474"/>
        <end position="686"/>
    </location>
</feature>
<dbReference type="InterPro" id="IPR001375">
    <property type="entry name" value="Peptidase_S9_cat"/>
</dbReference>
<dbReference type="Pfam" id="PF07676">
    <property type="entry name" value="PD40"/>
    <property type="match status" value="3"/>
</dbReference>
<evidence type="ECO:0000256" key="2">
    <source>
        <dbReference type="ARBA" id="ARBA00022670"/>
    </source>
</evidence>
<dbReference type="Pfam" id="PF00326">
    <property type="entry name" value="Peptidase_S9"/>
    <property type="match status" value="1"/>
</dbReference>
<evidence type="ECO:0000259" key="6">
    <source>
        <dbReference type="Pfam" id="PF00326"/>
    </source>
</evidence>
<organism evidence="7 8">
    <name type="scientific">Candidatus [Bacteroides] periocalifornicus</name>
    <dbReference type="NCBI Taxonomy" id="1702214"/>
    <lineage>
        <taxon>Bacteria</taxon>
        <taxon>Pseudomonadati</taxon>
        <taxon>Bacteroidota</taxon>
    </lineage>
</organism>
<dbReference type="PANTHER" id="PTHR42776">
    <property type="entry name" value="SERINE PEPTIDASE S9 FAMILY MEMBER"/>
    <property type="match status" value="1"/>
</dbReference>
<gene>
    <name evidence="7" type="ORF">AL399_06965</name>
</gene>
<dbReference type="Gene3D" id="2.120.10.30">
    <property type="entry name" value="TolB, C-terminal domain"/>
    <property type="match status" value="2"/>
</dbReference>
<dbReference type="SUPFAM" id="SSF53474">
    <property type="entry name" value="alpha/beta-Hydrolases"/>
    <property type="match status" value="1"/>
</dbReference>
<evidence type="ECO:0000313" key="8">
    <source>
        <dbReference type="Proteomes" id="UP000054172"/>
    </source>
</evidence>
<evidence type="ECO:0000313" key="7">
    <source>
        <dbReference type="EMBL" id="KQM08504.1"/>
    </source>
</evidence>
<name>A0A0Q4B5N6_9BACT</name>
<dbReference type="GO" id="GO:0006508">
    <property type="term" value="P:proteolysis"/>
    <property type="evidence" value="ECO:0007669"/>
    <property type="project" value="UniProtKB-KW"/>
</dbReference>
<dbReference type="GO" id="GO:0004252">
    <property type="term" value="F:serine-type endopeptidase activity"/>
    <property type="evidence" value="ECO:0007669"/>
    <property type="project" value="TreeGrafter"/>
</dbReference>
<dbReference type="Proteomes" id="UP000054172">
    <property type="component" value="Unassembled WGS sequence"/>
</dbReference>
<keyword evidence="5" id="KW-0720">Serine protease</keyword>
<dbReference type="Gene3D" id="3.40.50.1820">
    <property type="entry name" value="alpha/beta hydrolase"/>
    <property type="match status" value="1"/>
</dbReference>
<evidence type="ECO:0000256" key="3">
    <source>
        <dbReference type="ARBA" id="ARBA00022729"/>
    </source>
</evidence>
<dbReference type="EMBL" id="LIIK01000035">
    <property type="protein sequence ID" value="KQM08504.1"/>
    <property type="molecule type" value="Genomic_DNA"/>
</dbReference>
<protein>
    <submittedName>
        <fullName evidence="7">Peptidase S9</fullName>
    </submittedName>
</protein>
<comment type="similarity">
    <text evidence="1">Belongs to the peptidase S9C family.</text>
</comment>
<dbReference type="PANTHER" id="PTHR42776:SF13">
    <property type="entry name" value="DIPEPTIDYL-PEPTIDASE 5"/>
    <property type="match status" value="1"/>
</dbReference>
<dbReference type="InterPro" id="IPR011659">
    <property type="entry name" value="WD40"/>
</dbReference>
<dbReference type="AlphaFoldDB" id="A0A0Q4B5N6"/>
<dbReference type="PATRIC" id="fig|1702214.3.peg.878"/>
<proteinExistence type="inferred from homology"/>
<dbReference type="FunFam" id="3.40.50.1820:FF:000028">
    <property type="entry name" value="S9 family peptidase"/>
    <property type="match status" value="1"/>
</dbReference>
<reference evidence="7" key="1">
    <citation type="submission" date="2015-08" db="EMBL/GenBank/DDBJ databases">
        <title>Candidatus Bacteriodes Periocalifornicus.</title>
        <authorList>
            <person name="McLean J.S."/>
            <person name="Kelley S."/>
        </authorList>
    </citation>
    <scope>NUCLEOTIDE SEQUENCE [LARGE SCALE GENOMIC DNA]</scope>
    <source>
        <strain evidence="7">12B</strain>
    </source>
</reference>
<keyword evidence="8" id="KW-1185">Reference proteome</keyword>
<dbReference type="InterPro" id="IPR029058">
    <property type="entry name" value="AB_hydrolase_fold"/>
</dbReference>
<keyword evidence="4" id="KW-0378">Hydrolase</keyword>
<sequence>MLAATACRPQKTTENMEQEPTLKKTEVVIADGKFTPEALWALGRLGEYAVSPDGKTLAYTATWYDMEQNKGWTDLFVMPVSGGQAQQLTHFFKQCYNVVWEADGTLLFVSNHEGSAQIYRMQADGSNLQKCSNVEGDVEGFKLSPKGDMVLYTKSVKMIPQASDRYPDLDKTTGKIYDDLMYRHWDSWDEGERSHIFVASFAGGTVGAGTDIMDGEPFDSPLKPFGGMEEIAWNADGSAIAYTCLKLQGKEAAFSTNSDVYLYTLDTKQTVNLTAPNPGYDRCPTYSPDGQYMAWLSMPRAGFEADKERLMLLSLKDGQIRHLTENFDYNPSGLCWRADSKALYFTAGVKGTTQIYSLGLEEAAPTALTSGVHDYHSVALAGEELVGDRVSMLSPAEVYRISLADGAQQKITEINDALLAKVNMPTVRELYMTATDGKPLQSWLILPPNFDSAKQYPCLLFCEGGPQSPLTQFWSYRWNFAVMASQGYIILAPNRRGTTTFGQEWTDAISKDHGGQEMRDLLLAVDNVAKEPWVDANRLGAVGASYGGYTVNWLAGNHNKRFKAFISHCGIFHSEMEYYTTEEMFFDEWEMGGAPWDKANRVAQASFSHSPHEYVANWDTPIMIIHGGRDFRIPYTQGMAAFDAARMRGVEARFLFFPDESHWVLKPQNGLLWQREFFRWLDTYLKPPADK</sequence>
<evidence type="ECO:0000256" key="5">
    <source>
        <dbReference type="ARBA" id="ARBA00022825"/>
    </source>
</evidence>
<evidence type="ECO:0000256" key="4">
    <source>
        <dbReference type="ARBA" id="ARBA00022801"/>
    </source>
</evidence>
<comment type="caution">
    <text evidence="7">The sequence shown here is derived from an EMBL/GenBank/DDBJ whole genome shotgun (WGS) entry which is preliminary data.</text>
</comment>
<dbReference type="STRING" id="1702214.AL399_06965"/>
<dbReference type="SUPFAM" id="SSF82171">
    <property type="entry name" value="DPP6 N-terminal domain-like"/>
    <property type="match status" value="1"/>
</dbReference>
<keyword evidence="2" id="KW-0645">Protease</keyword>
<evidence type="ECO:0000256" key="1">
    <source>
        <dbReference type="ARBA" id="ARBA00010040"/>
    </source>
</evidence>
<accession>A0A0Q4B5N6</accession>
<dbReference type="InterPro" id="IPR011042">
    <property type="entry name" value="6-blade_b-propeller_TolB-like"/>
</dbReference>
<keyword evidence="3" id="KW-0732">Signal</keyword>